<dbReference type="EMBL" id="CALNXK010000173">
    <property type="protein sequence ID" value="CAH3172431.1"/>
    <property type="molecule type" value="Genomic_DNA"/>
</dbReference>
<dbReference type="PANTHER" id="PTHR21446">
    <property type="entry name" value="DUF3504 DOMAIN-CONTAINING PROTEIN"/>
    <property type="match status" value="1"/>
</dbReference>
<gene>
    <name evidence="1" type="ORF">PLOB_00013005</name>
</gene>
<evidence type="ECO:0000313" key="2">
    <source>
        <dbReference type="Proteomes" id="UP001159405"/>
    </source>
</evidence>
<evidence type="ECO:0000313" key="1">
    <source>
        <dbReference type="EMBL" id="CAH3172431.1"/>
    </source>
</evidence>
<comment type="caution">
    <text evidence="1">The sequence shown here is derived from an EMBL/GenBank/DDBJ whole genome shotgun (WGS) entry which is preliminary data.</text>
</comment>
<organism evidence="1 2">
    <name type="scientific">Porites lobata</name>
    <dbReference type="NCBI Taxonomy" id="104759"/>
    <lineage>
        <taxon>Eukaryota</taxon>
        <taxon>Metazoa</taxon>
        <taxon>Cnidaria</taxon>
        <taxon>Anthozoa</taxon>
        <taxon>Hexacorallia</taxon>
        <taxon>Scleractinia</taxon>
        <taxon>Fungiina</taxon>
        <taxon>Poritidae</taxon>
        <taxon>Porites</taxon>
    </lineage>
</organism>
<keyword evidence="2" id="KW-1185">Reference proteome</keyword>
<reference evidence="1 2" key="1">
    <citation type="submission" date="2022-05" db="EMBL/GenBank/DDBJ databases">
        <authorList>
            <consortium name="Genoscope - CEA"/>
            <person name="William W."/>
        </authorList>
    </citation>
    <scope>NUCLEOTIDE SEQUENCE [LARGE SCALE GENOMIC DNA]</scope>
</reference>
<accession>A0ABN8R0N7</accession>
<protein>
    <submittedName>
        <fullName evidence="1">Uncharacterized protein</fullName>
    </submittedName>
</protein>
<dbReference type="InterPro" id="IPR052787">
    <property type="entry name" value="MAVS"/>
</dbReference>
<proteinExistence type="predicted"/>
<name>A0ABN8R0N7_9CNID</name>
<dbReference type="Proteomes" id="UP001159405">
    <property type="component" value="Unassembled WGS sequence"/>
</dbReference>
<dbReference type="PANTHER" id="PTHR21446:SF12">
    <property type="entry name" value="POTASSIUM CHANNEL TETRAMERIZATION DOMAIN CONTAINING 1"/>
    <property type="match status" value="1"/>
</dbReference>
<sequence length="289" mass="33321">MSSSTSAWLPSPLEMAERFASVSEDELCRLIEEKDSKNTKRATKASVKVFNEYLQEKNLDEPHHDDKVALANVLKRFYAEARKKSDGSPYSKSSMTSLRFGLNRHFKTKGTDIIQDPEFAEANKVFLAKCVDLKRQGLAKVEHKPAILENDLRKLYECGVFSLGDPRTLQNKLFFEIMLYFCRRGRQNLRELKMKDFSFTKDDKGARYVTKSGDELTKNRREDDEAFEGGMMFEKPGPQCPVASLELYIRHLNPKNEFLFQRPKKRSKIGVAVFVLTIWRSVSARSARK</sequence>